<sequence>MKPFIKILSATMPSLVVKMAYNKIVQPTVFKLRPHEIEILDKAEKDFISFNSFDVQTYKWGNGPKKILLVHGWEGQAGNFAEIIESLVDNDYTVYAFDAPSHGFSSKGKTTMFEFSALVKLFLKEHAIKNIISHSFGSVGTTHCLSNNKDIKVDKYVMITTPDRFEQRLNDVAQMVGLNNRVKNKLVNKLESEFNVKVNDQNVSDFVTKVNVEKAYILHDVNDKIIAIQQSIDVQKAWGTACVLEKIENTGHFRILRTDAVVEKVINFLES</sequence>
<dbReference type="Pfam" id="PF00561">
    <property type="entry name" value="Abhydrolase_1"/>
    <property type="match status" value="1"/>
</dbReference>
<dbReference type="EMBL" id="CP034563">
    <property type="protein sequence ID" value="AZQ65024.1"/>
    <property type="molecule type" value="Genomic_DNA"/>
</dbReference>
<dbReference type="RefSeq" id="WP_126619328.1">
    <property type="nucleotide sequence ID" value="NZ_CP034563.1"/>
</dbReference>
<keyword evidence="3" id="KW-1185">Reference proteome</keyword>
<dbReference type="InterPro" id="IPR050228">
    <property type="entry name" value="Carboxylesterase_BioH"/>
</dbReference>
<dbReference type="Proteomes" id="UP000267268">
    <property type="component" value="Chromosome 2"/>
</dbReference>
<name>A0A3Q9FSF7_9BACT</name>
<keyword evidence="2" id="KW-0378">Hydrolase</keyword>
<evidence type="ECO:0000259" key="1">
    <source>
        <dbReference type="Pfam" id="PF00561"/>
    </source>
</evidence>
<dbReference type="InterPro" id="IPR000073">
    <property type="entry name" value="AB_hydrolase_1"/>
</dbReference>
<feature type="domain" description="AB hydrolase-1" evidence="1">
    <location>
        <begin position="67"/>
        <end position="163"/>
    </location>
</feature>
<accession>A0A3Q9FSF7</accession>
<evidence type="ECO:0000313" key="2">
    <source>
        <dbReference type="EMBL" id="AZQ65024.1"/>
    </source>
</evidence>
<dbReference type="AlphaFoldDB" id="A0A3Q9FSF7"/>
<dbReference type="OrthoDB" id="9785847at2"/>
<evidence type="ECO:0000313" key="3">
    <source>
        <dbReference type="Proteomes" id="UP000267268"/>
    </source>
</evidence>
<dbReference type="SUPFAM" id="SSF53474">
    <property type="entry name" value="alpha/beta-Hydrolases"/>
    <property type="match status" value="1"/>
</dbReference>
<dbReference type="InterPro" id="IPR029058">
    <property type="entry name" value="AB_hydrolase_fold"/>
</dbReference>
<reference evidence="2 3" key="1">
    <citation type="submission" date="2018-12" db="EMBL/GenBank/DDBJ databases">
        <title>Flammeovirga pectinis sp. nov., isolated from the gut of the Korean scallop, Patinopecten yessoensis.</title>
        <authorList>
            <person name="Bae J.-W."/>
            <person name="Jeong Y.-S."/>
            <person name="Kang W."/>
        </authorList>
    </citation>
    <scope>NUCLEOTIDE SEQUENCE [LARGE SCALE GENOMIC DNA]</scope>
    <source>
        <strain evidence="2 3">L12M1</strain>
    </source>
</reference>
<proteinExistence type="predicted"/>
<gene>
    <name evidence="2" type="ORF">EI427_22655</name>
</gene>
<protein>
    <submittedName>
        <fullName evidence="2">Alpha/beta hydrolase</fullName>
    </submittedName>
</protein>
<dbReference type="PANTHER" id="PTHR43194">
    <property type="entry name" value="HYDROLASE ALPHA/BETA FOLD FAMILY"/>
    <property type="match status" value="1"/>
</dbReference>
<dbReference type="GO" id="GO:0016787">
    <property type="term" value="F:hydrolase activity"/>
    <property type="evidence" value="ECO:0007669"/>
    <property type="project" value="UniProtKB-KW"/>
</dbReference>
<dbReference type="KEGG" id="fll:EI427_22655"/>
<dbReference type="PANTHER" id="PTHR43194:SF2">
    <property type="entry name" value="PEROXISOMAL MEMBRANE PROTEIN LPX1"/>
    <property type="match status" value="1"/>
</dbReference>
<organism evidence="2 3">
    <name type="scientific">Flammeovirga pectinis</name>
    <dbReference type="NCBI Taxonomy" id="2494373"/>
    <lineage>
        <taxon>Bacteria</taxon>
        <taxon>Pseudomonadati</taxon>
        <taxon>Bacteroidota</taxon>
        <taxon>Cytophagia</taxon>
        <taxon>Cytophagales</taxon>
        <taxon>Flammeovirgaceae</taxon>
        <taxon>Flammeovirga</taxon>
    </lineage>
</organism>
<dbReference type="Gene3D" id="3.40.50.1820">
    <property type="entry name" value="alpha/beta hydrolase"/>
    <property type="match status" value="1"/>
</dbReference>